<dbReference type="EMBL" id="JACEON010000016">
    <property type="protein sequence ID" value="MBA4613122.1"/>
    <property type="molecule type" value="Genomic_DNA"/>
</dbReference>
<dbReference type="RefSeq" id="WP_181761319.1">
    <property type="nucleotide sequence ID" value="NZ_BMCR01000001.1"/>
</dbReference>
<comment type="caution">
    <text evidence="2">The sequence shown here is derived from an EMBL/GenBank/DDBJ whole genome shotgun (WGS) entry which is preliminary data.</text>
</comment>
<evidence type="ECO:0008006" key="4">
    <source>
        <dbReference type="Google" id="ProtNLM"/>
    </source>
</evidence>
<reference evidence="2 3" key="2">
    <citation type="submission" date="2020-08" db="EMBL/GenBank/DDBJ databases">
        <title>Stappia taiwanensis sp. nov., isolated from a coastal thermal spring.</title>
        <authorList>
            <person name="Kampfer P."/>
        </authorList>
    </citation>
    <scope>NUCLEOTIDE SEQUENCE [LARGE SCALE GENOMIC DNA]</scope>
    <source>
        <strain evidence="2 3">DSM 23284</strain>
    </source>
</reference>
<evidence type="ECO:0000256" key="1">
    <source>
        <dbReference type="SAM" id="SignalP"/>
    </source>
</evidence>
<dbReference type="Proteomes" id="UP000559404">
    <property type="component" value="Unassembled WGS sequence"/>
</dbReference>
<proteinExistence type="predicted"/>
<reference evidence="2 3" key="1">
    <citation type="submission" date="2020-07" db="EMBL/GenBank/DDBJ databases">
        <authorList>
            <person name="Li M."/>
        </authorList>
    </citation>
    <scope>NUCLEOTIDE SEQUENCE [LARGE SCALE GENOMIC DNA]</scope>
    <source>
        <strain evidence="2 3">DSM 23284</strain>
    </source>
</reference>
<evidence type="ECO:0000313" key="2">
    <source>
        <dbReference type="EMBL" id="MBA4613122.1"/>
    </source>
</evidence>
<dbReference type="PROSITE" id="PS51257">
    <property type="entry name" value="PROKAR_LIPOPROTEIN"/>
    <property type="match status" value="1"/>
</dbReference>
<evidence type="ECO:0000313" key="3">
    <source>
        <dbReference type="Proteomes" id="UP000559404"/>
    </source>
</evidence>
<sequence length="150" mass="16541">MRSIYPIALALLLSACQTISGPVDMVHKTGSIHEQRQDAVDQCRIASINKIPQIIGTETVGGSYIPGTTNCYDTGFGVSCNTFGGGYTPPQSYSFDVNQDLREREIRRCLRRKGYEIYQRPLCSSDDFPYDVNAPQPPADRIACVTSSLL</sequence>
<name>A0A838XS25_9HYPH</name>
<accession>A0A838XS25</accession>
<feature type="signal peptide" evidence="1">
    <location>
        <begin position="1"/>
        <end position="20"/>
    </location>
</feature>
<organism evidence="2 3">
    <name type="scientific">Stappia taiwanensis</name>
    <dbReference type="NCBI Taxonomy" id="992267"/>
    <lineage>
        <taxon>Bacteria</taxon>
        <taxon>Pseudomonadati</taxon>
        <taxon>Pseudomonadota</taxon>
        <taxon>Alphaproteobacteria</taxon>
        <taxon>Hyphomicrobiales</taxon>
        <taxon>Stappiaceae</taxon>
        <taxon>Stappia</taxon>
    </lineage>
</organism>
<keyword evidence="3" id="KW-1185">Reference proteome</keyword>
<dbReference type="AlphaFoldDB" id="A0A838XS25"/>
<feature type="chain" id="PRO_5032534953" description="Lipoprotein" evidence="1">
    <location>
        <begin position="21"/>
        <end position="150"/>
    </location>
</feature>
<keyword evidence="1" id="KW-0732">Signal</keyword>
<gene>
    <name evidence="2" type="ORF">H1W37_15785</name>
</gene>
<protein>
    <recommendedName>
        <fullName evidence="4">Lipoprotein</fullName>
    </recommendedName>
</protein>